<dbReference type="Proteomes" id="UP000235739">
    <property type="component" value="Unassembled WGS sequence"/>
</dbReference>
<proteinExistence type="predicted"/>
<sequence>MSDQLEFFAEGLPVSQGSKRIGRNRATGQPVLVEDNVALKPWRSYVTMRARRAAAAAKFFKLEGAVEVSLIFTFERPRGHYGTGRNRAVLKASAPEHMMVKPDVDKLTRAILDSLTDAKAYGDDSRVVSLRVQKRYVEPNEQAGAHVFVIAAGGPDE</sequence>
<dbReference type="Pfam" id="PF05866">
    <property type="entry name" value="RusA"/>
    <property type="match status" value="1"/>
</dbReference>
<name>A0A2N7S683_9MICC</name>
<evidence type="ECO:0000313" key="2">
    <source>
        <dbReference type="Proteomes" id="UP000235739"/>
    </source>
</evidence>
<dbReference type="InterPro" id="IPR008822">
    <property type="entry name" value="Endonuclease_RusA-like"/>
</dbReference>
<organism evidence="1 2">
    <name type="scientific">Glutamicibacter arilaitensis</name>
    <dbReference type="NCBI Taxonomy" id="256701"/>
    <lineage>
        <taxon>Bacteria</taxon>
        <taxon>Bacillati</taxon>
        <taxon>Actinomycetota</taxon>
        <taxon>Actinomycetes</taxon>
        <taxon>Micrococcales</taxon>
        <taxon>Micrococcaceae</taxon>
        <taxon>Glutamicibacter</taxon>
    </lineage>
</organism>
<comment type="caution">
    <text evidence="1">The sequence shown here is derived from an EMBL/GenBank/DDBJ whole genome shotgun (WGS) entry which is preliminary data.</text>
</comment>
<dbReference type="AlphaFoldDB" id="A0A2N7S683"/>
<accession>A0A2N7S683</accession>
<dbReference type="SUPFAM" id="SSF103084">
    <property type="entry name" value="Holliday junction resolvase RusA"/>
    <property type="match status" value="1"/>
</dbReference>
<evidence type="ECO:0000313" key="1">
    <source>
        <dbReference type="EMBL" id="PMQ21645.1"/>
    </source>
</evidence>
<dbReference type="GO" id="GO:0000287">
    <property type="term" value="F:magnesium ion binding"/>
    <property type="evidence" value="ECO:0007669"/>
    <property type="project" value="InterPro"/>
</dbReference>
<protein>
    <submittedName>
        <fullName evidence="1">RusA family crossover junction endodeoxyribonuclease</fullName>
    </submittedName>
</protein>
<gene>
    <name evidence="1" type="ORF">CIK84_08975</name>
</gene>
<reference evidence="1 2" key="1">
    <citation type="journal article" date="2017" name="Elife">
        <title>Extensive horizontal gene transfer in cheese-associated bacteria.</title>
        <authorList>
            <person name="Bonham K.S."/>
            <person name="Wolfe B.E."/>
            <person name="Dutton R.J."/>
        </authorList>
    </citation>
    <scope>NUCLEOTIDE SEQUENCE [LARGE SCALE GENOMIC DNA]</scope>
    <source>
        <strain evidence="1 2">JB182</strain>
    </source>
</reference>
<dbReference type="GO" id="GO:0006310">
    <property type="term" value="P:DNA recombination"/>
    <property type="evidence" value="ECO:0007669"/>
    <property type="project" value="InterPro"/>
</dbReference>
<dbReference type="RefSeq" id="WP_102598126.1">
    <property type="nucleotide sequence ID" value="NZ_PNQX01000001.1"/>
</dbReference>
<dbReference type="Gene3D" id="3.30.1330.70">
    <property type="entry name" value="Holliday junction resolvase RusA"/>
    <property type="match status" value="1"/>
</dbReference>
<dbReference type="GO" id="GO:0006281">
    <property type="term" value="P:DNA repair"/>
    <property type="evidence" value="ECO:0007669"/>
    <property type="project" value="InterPro"/>
</dbReference>
<dbReference type="EMBL" id="PNQX01000001">
    <property type="protein sequence ID" value="PMQ21645.1"/>
    <property type="molecule type" value="Genomic_DNA"/>
</dbReference>
<dbReference type="InterPro" id="IPR036614">
    <property type="entry name" value="RusA-like_sf"/>
</dbReference>